<accession>A0A1W2FKZ4</accession>
<evidence type="ECO:0000256" key="1">
    <source>
        <dbReference type="ARBA" id="ARBA00006754"/>
    </source>
</evidence>
<dbReference type="Pfam" id="PF17853">
    <property type="entry name" value="GGDEF_2"/>
    <property type="match status" value="1"/>
</dbReference>
<dbReference type="OrthoDB" id="4571023at2"/>
<sequence>MDGLFKVLWDRAHRNARRAVNIYVSELPDFRSAAEDARARAAMLDFAVLLRRRKAVLAAEGAPFTDQDLAMLTAFGEERGTQGVSLGARRRVLDLHDVLTLREIHEAAGLDAVDHVTEMIGWLPMNALAGHNAYNQGFLNGQKRSLPLVKRVQDLACTLLADISVMPGLADSLNVKLADRYVITVVRVSGASFPTNQRREEILGALLKRYQVPMTWREPDELVALLPCGDTEAAEERALDLVRDFARTVGRPCATGAAIGRIHALADTVALARRISREAPVETVPRHLRTMADVFVELGVTQLPQVDEWLRSIAQRLAGGPDLVSTLDAYYRHDMNRLNTAGSLRIHPRTLDYRFRRIRELVGMDPGSLQGVRVLSAVVARVLAGRWS</sequence>
<dbReference type="InterPro" id="IPR051448">
    <property type="entry name" value="CdaR-like_regulators"/>
</dbReference>
<evidence type="ECO:0000313" key="4">
    <source>
        <dbReference type="EMBL" id="SMD22635.1"/>
    </source>
</evidence>
<comment type="similarity">
    <text evidence="1">Belongs to the CdaR family.</text>
</comment>
<name>A0A1W2FKZ4_KIBAR</name>
<dbReference type="PANTHER" id="PTHR33744">
    <property type="entry name" value="CARBOHYDRATE DIACID REGULATOR"/>
    <property type="match status" value="1"/>
</dbReference>
<protein>
    <submittedName>
        <fullName evidence="4">PucR C-terminal helix-turn-helix domain-containing protein</fullName>
    </submittedName>
</protein>
<dbReference type="InterPro" id="IPR025736">
    <property type="entry name" value="PucR_C-HTH_dom"/>
</dbReference>
<dbReference type="AlphaFoldDB" id="A0A1W2FKZ4"/>
<feature type="domain" description="CdaR GGDEF-like" evidence="3">
    <location>
        <begin position="170"/>
        <end position="270"/>
    </location>
</feature>
<dbReference type="Gene3D" id="1.10.10.2840">
    <property type="entry name" value="PucR C-terminal helix-turn-helix domain"/>
    <property type="match status" value="1"/>
</dbReference>
<dbReference type="InterPro" id="IPR041522">
    <property type="entry name" value="CdaR_GGDEF"/>
</dbReference>
<dbReference type="EMBL" id="FWXV01000008">
    <property type="protein sequence ID" value="SMD22635.1"/>
    <property type="molecule type" value="Genomic_DNA"/>
</dbReference>
<gene>
    <name evidence="4" type="ORF">SAMN05661093_07545</name>
</gene>
<keyword evidence="5" id="KW-1185">Reference proteome</keyword>
<dbReference type="Proteomes" id="UP000192674">
    <property type="component" value="Unassembled WGS sequence"/>
</dbReference>
<evidence type="ECO:0000259" key="2">
    <source>
        <dbReference type="Pfam" id="PF13556"/>
    </source>
</evidence>
<organism evidence="4 5">
    <name type="scientific">Kibdelosporangium aridum</name>
    <dbReference type="NCBI Taxonomy" id="2030"/>
    <lineage>
        <taxon>Bacteria</taxon>
        <taxon>Bacillati</taxon>
        <taxon>Actinomycetota</taxon>
        <taxon>Actinomycetes</taxon>
        <taxon>Pseudonocardiales</taxon>
        <taxon>Pseudonocardiaceae</taxon>
        <taxon>Kibdelosporangium</taxon>
    </lineage>
</organism>
<reference evidence="4 5" key="1">
    <citation type="submission" date="2017-04" db="EMBL/GenBank/DDBJ databases">
        <authorList>
            <person name="Afonso C.L."/>
            <person name="Miller P.J."/>
            <person name="Scott M.A."/>
            <person name="Spackman E."/>
            <person name="Goraichik I."/>
            <person name="Dimitrov K.M."/>
            <person name="Suarez D.L."/>
            <person name="Swayne D.E."/>
        </authorList>
    </citation>
    <scope>NUCLEOTIDE SEQUENCE [LARGE SCALE GENOMIC DNA]</scope>
    <source>
        <strain evidence="4 5">DSM 43828</strain>
    </source>
</reference>
<feature type="domain" description="PucR C-terminal helix-turn-helix" evidence="2">
    <location>
        <begin position="323"/>
        <end position="370"/>
    </location>
</feature>
<evidence type="ECO:0000259" key="3">
    <source>
        <dbReference type="Pfam" id="PF17853"/>
    </source>
</evidence>
<dbReference type="Pfam" id="PF13556">
    <property type="entry name" value="HTH_30"/>
    <property type="match status" value="1"/>
</dbReference>
<evidence type="ECO:0000313" key="5">
    <source>
        <dbReference type="Proteomes" id="UP000192674"/>
    </source>
</evidence>
<proteinExistence type="inferred from homology"/>
<dbReference type="RefSeq" id="WP_084431472.1">
    <property type="nucleotide sequence ID" value="NZ_FWXV01000008.1"/>
</dbReference>
<dbReference type="InterPro" id="IPR042070">
    <property type="entry name" value="PucR_C-HTH_sf"/>
</dbReference>